<dbReference type="EMBL" id="JAOPJZ010000029">
    <property type="protein sequence ID" value="MCU4754090.1"/>
    <property type="molecule type" value="Genomic_DNA"/>
</dbReference>
<dbReference type="RefSeq" id="WP_342810395.1">
    <property type="nucleotide sequence ID" value="NZ_JAOPJZ010000029.1"/>
</dbReference>
<organism evidence="2 3">
    <name type="scientific">Natronosalvus hydrolyticus</name>
    <dbReference type="NCBI Taxonomy" id="2979988"/>
    <lineage>
        <taxon>Archaea</taxon>
        <taxon>Methanobacteriati</taxon>
        <taxon>Methanobacteriota</taxon>
        <taxon>Stenosarchaea group</taxon>
        <taxon>Halobacteria</taxon>
        <taxon>Halobacteriales</taxon>
        <taxon>Natrialbaceae</taxon>
        <taxon>Natronosalvus</taxon>
    </lineage>
</organism>
<evidence type="ECO:0000313" key="2">
    <source>
        <dbReference type="EMBL" id="MCU4754090.1"/>
    </source>
</evidence>
<name>A0AAP3E8N1_9EURY</name>
<evidence type="ECO:0000256" key="1">
    <source>
        <dbReference type="SAM" id="MobiDB-lite"/>
    </source>
</evidence>
<feature type="compositionally biased region" description="Basic and acidic residues" evidence="1">
    <location>
        <begin position="41"/>
        <end position="54"/>
    </location>
</feature>
<dbReference type="InterPro" id="IPR055975">
    <property type="entry name" value="DUF7553"/>
</dbReference>
<feature type="region of interest" description="Disordered" evidence="1">
    <location>
        <begin position="1"/>
        <end position="54"/>
    </location>
</feature>
<dbReference type="AlphaFoldDB" id="A0AAP3E8N1"/>
<feature type="compositionally biased region" description="Basic and acidic residues" evidence="1">
    <location>
        <begin position="1"/>
        <end position="19"/>
    </location>
</feature>
<sequence length="99" mass="10873">MVAETAHLERAREHLRHASDAGGRSIQNQVDSIQAGLAEELEGHRTQDEPGPKIDRVAELIEKLDGLETEASGEASDRIRRAKSACVDFQKERGRDQAG</sequence>
<dbReference type="Pfam" id="PF24430">
    <property type="entry name" value="DUF7553"/>
    <property type="match status" value="1"/>
</dbReference>
<gene>
    <name evidence="2" type="ORF">OB919_19255</name>
</gene>
<feature type="region of interest" description="Disordered" evidence="1">
    <location>
        <begin position="68"/>
        <end position="99"/>
    </location>
</feature>
<protein>
    <submittedName>
        <fullName evidence="2">Uncharacterized protein</fullName>
    </submittedName>
</protein>
<feature type="compositionally biased region" description="Basic and acidic residues" evidence="1">
    <location>
        <begin position="89"/>
        <end position="99"/>
    </location>
</feature>
<dbReference type="Proteomes" id="UP001321047">
    <property type="component" value="Unassembled WGS sequence"/>
</dbReference>
<comment type="caution">
    <text evidence="2">The sequence shown here is derived from an EMBL/GenBank/DDBJ whole genome shotgun (WGS) entry which is preliminary data.</text>
</comment>
<reference evidence="2 3" key="1">
    <citation type="submission" date="2022-09" db="EMBL/GenBank/DDBJ databases">
        <title>Enrichment on poylsaccharides allowed isolation of novel metabolic and taxonomic groups of Haloarchaea.</title>
        <authorList>
            <person name="Sorokin D.Y."/>
            <person name="Elcheninov A.G."/>
            <person name="Khizhniak T.V."/>
            <person name="Kolganova T.V."/>
            <person name="Kublanov I.V."/>
        </authorList>
    </citation>
    <scope>NUCLEOTIDE SEQUENCE [LARGE SCALE GENOMIC DNA]</scope>
    <source>
        <strain evidence="2 3">AArc-curdl1</strain>
    </source>
</reference>
<proteinExistence type="predicted"/>
<evidence type="ECO:0000313" key="3">
    <source>
        <dbReference type="Proteomes" id="UP001321047"/>
    </source>
</evidence>
<keyword evidence="3" id="KW-1185">Reference proteome</keyword>
<accession>A0AAP3E8N1</accession>